<reference evidence="1 2" key="1">
    <citation type="journal article" date="2021" name="ISME J.">
        <title>Genomic evolution of the class Acidithiobacillia: deep-branching Proteobacteria living in extreme acidic conditions.</title>
        <authorList>
            <person name="Moya-Beltran A."/>
            <person name="Beard S."/>
            <person name="Rojas-Villalobos C."/>
            <person name="Issotta F."/>
            <person name="Gallardo Y."/>
            <person name="Ulloa R."/>
            <person name="Giaveno A."/>
            <person name="Degli Esposti M."/>
            <person name="Johnson D.B."/>
            <person name="Quatrini R."/>
        </authorList>
    </citation>
    <scope>NUCLEOTIDE SEQUENCE [LARGE SCALE GENOMIC DNA]</scope>
    <source>
        <strain evidence="1 2">GG1-14</strain>
    </source>
</reference>
<proteinExistence type="predicted"/>
<dbReference type="EMBL" id="CP127526">
    <property type="protein sequence ID" value="XRI74609.1"/>
    <property type="molecule type" value="Genomic_DNA"/>
</dbReference>
<gene>
    <name evidence="1" type="ORF">HHS34_005305</name>
</gene>
<dbReference type="Proteomes" id="UP001195965">
    <property type="component" value="Chromosome"/>
</dbReference>
<organism evidence="1 2">
    <name type="scientific">Acidithiobacillus montserratensis</name>
    <dbReference type="NCBI Taxonomy" id="2729135"/>
    <lineage>
        <taxon>Bacteria</taxon>
        <taxon>Pseudomonadati</taxon>
        <taxon>Pseudomonadota</taxon>
        <taxon>Acidithiobacillia</taxon>
        <taxon>Acidithiobacillales</taxon>
        <taxon>Acidithiobacillaceae</taxon>
        <taxon>Acidithiobacillus</taxon>
    </lineage>
</organism>
<evidence type="ECO:0000313" key="2">
    <source>
        <dbReference type="Proteomes" id="UP001195965"/>
    </source>
</evidence>
<accession>A0ACD5HIL4</accession>
<evidence type="ECO:0000313" key="1">
    <source>
        <dbReference type="EMBL" id="XRI74609.1"/>
    </source>
</evidence>
<name>A0ACD5HIL4_9PROT</name>
<sequence>MLFYVWMLIVVFSMLIPPILLVLPARLRFWAWNLLPVLLFVEAGMALAVHYHLLSAVFPYHQWILEWAKFEAYGLCITTVVALLINLFFRTFLGERIIRNLRTCFLVSVMELLILVVSVGFAYGLRVVHPDI</sequence>
<protein>
    <submittedName>
        <fullName evidence="1">Uncharacterized protein</fullName>
    </submittedName>
</protein>
<keyword evidence="2" id="KW-1185">Reference proteome</keyword>